<dbReference type="PANTHER" id="PTHR13136">
    <property type="entry name" value="TESTIS DEVELOPMENT PROTEIN PRTD"/>
    <property type="match status" value="1"/>
</dbReference>
<evidence type="ECO:0000313" key="2">
    <source>
        <dbReference type="EMBL" id="KAJ4367012.1"/>
    </source>
</evidence>
<evidence type="ECO:0000256" key="1">
    <source>
        <dbReference type="SAM" id="MobiDB-lite"/>
    </source>
</evidence>
<dbReference type="InterPro" id="IPR029058">
    <property type="entry name" value="AB_hydrolase_fold"/>
</dbReference>
<keyword evidence="3" id="KW-1185">Reference proteome</keyword>
<gene>
    <name evidence="2" type="ORF">N0V83_007542</name>
</gene>
<dbReference type="OrthoDB" id="6415022at2759"/>
<dbReference type="InterPro" id="IPR026555">
    <property type="entry name" value="NSL3/Tex30"/>
</dbReference>
<comment type="caution">
    <text evidence="2">The sequence shown here is derived from an EMBL/GenBank/DDBJ whole genome shotgun (WGS) entry which is preliminary data.</text>
</comment>
<dbReference type="Proteomes" id="UP001140560">
    <property type="component" value="Unassembled WGS sequence"/>
</dbReference>
<reference evidence="2" key="1">
    <citation type="submission" date="2022-10" db="EMBL/GenBank/DDBJ databases">
        <title>Tapping the CABI collections for fungal endophytes: first genome assemblies for Collariella, Neodidymelliopsis, Ascochyta clinopodiicola, Didymella pomorum, Didymosphaeria variabile, Neocosmospora piperis and Neocucurbitaria cava.</title>
        <authorList>
            <person name="Hill R."/>
        </authorList>
    </citation>
    <scope>NUCLEOTIDE SEQUENCE</scope>
    <source>
        <strain evidence="2">IMI 356814</strain>
    </source>
</reference>
<feature type="compositionally biased region" description="Low complexity" evidence="1">
    <location>
        <begin position="472"/>
        <end position="492"/>
    </location>
</feature>
<feature type="region of interest" description="Disordered" evidence="1">
    <location>
        <begin position="418"/>
        <end position="507"/>
    </location>
</feature>
<dbReference type="PANTHER" id="PTHR13136:SF11">
    <property type="entry name" value="TESTIS-EXPRESSED PROTEIN 30"/>
    <property type="match status" value="1"/>
</dbReference>
<dbReference type="Gene3D" id="3.40.50.1820">
    <property type="entry name" value="alpha/beta hydrolase"/>
    <property type="match status" value="1"/>
</dbReference>
<dbReference type="AlphaFoldDB" id="A0A9W9CKD8"/>
<feature type="compositionally biased region" description="Polar residues" evidence="1">
    <location>
        <begin position="442"/>
        <end position="454"/>
    </location>
</feature>
<proteinExistence type="predicted"/>
<dbReference type="SUPFAM" id="SSF53474">
    <property type="entry name" value="alpha/beta-Hydrolases"/>
    <property type="match status" value="1"/>
</dbReference>
<evidence type="ECO:0000313" key="3">
    <source>
        <dbReference type="Proteomes" id="UP001140560"/>
    </source>
</evidence>
<organism evidence="2 3">
    <name type="scientific">Neocucurbitaria cava</name>
    <dbReference type="NCBI Taxonomy" id="798079"/>
    <lineage>
        <taxon>Eukaryota</taxon>
        <taxon>Fungi</taxon>
        <taxon>Dikarya</taxon>
        <taxon>Ascomycota</taxon>
        <taxon>Pezizomycotina</taxon>
        <taxon>Dothideomycetes</taxon>
        <taxon>Pleosporomycetidae</taxon>
        <taxon>Pleosporales</taxon>
        <taxon>Pleosporineae</taxon>
        <taxon>Cucurbitariaceae</taxon>
        <taxon>Neocucurbitaria</taxon>
    </lineage>
</organism>
<accession>A0A9W9CKD8</accession>
<feature type="region of interest" description="Disordered" evidence="1">
    <location>
        <begin position="1"/>
        <end position="25"/>
    </location>
</feature>
<protein>
    <submittedName>
        <fullName evidence="2">Uncharacterized protein</fullName>
    </submittedName>
</protein>
<name>A0A9W9CKD8_9PLEO</name>
<dbReference type="EMBL" id="JAPEUY010000013">
    <property type="protein sequence ID" value="KAJ4367012.1"/>
    <property type="molecule type" value="Genomic_DNA"/>
</dbReference>
<sequence>MSASNNDSNPPDTQPTPPDPRPLRLDTVQGLTRYEKDVDKSTIQSFEEVVGRLKGPLLAELRKSRKQFRPIAIRLLVLGKDETSAKPWIVVFCPEGVSEVVKKYFRRDLAKCLCQPNEPGLVTFEVAVEGQPPRLKATDDPPPITVALGSSTDEDRKCMTTHIKINGNNEIRYATMGGFIVAINQNGVPSIYGLTAGHALIQDSIDEDCQREHSDQIFHGSSNEPDSMEIEAGVGARPTQEGTGRSTSYPYVEANDRSGTIEWSGFGHVAPASFSTKACNRDWALIEGIEGPHYHEESLRNVVERFFLAVSGVGVSRPLNMVEVSYHPSFVGGLSRLPSYTLLPFGSDFVRTYTMIVRGSQDDIREQLAATEVRLPDSSSEIEALLVRPDKPKGPVSAVQKSFVPRAQDSEHYYIGTFNMPAKRRKTSEPASAPGPKRRVTRSSTKADASTAQASVIDDPATEHRITKAKGKPQGAKGTTTTPKAITTTPKPKTTKPKPKDDTIQDPQTLDLSLTTSNFTPYTITSSTLKSPLQCHAYLARNPPHPEIPPQHPHLHPRRRRHALRPRRRELLQRILGVAPDPRIPGVYESCVEGEGIPCVFGGSEEFFKEGGGRKRGAGGCWEEGGTRRPQHGRASRRHRCNRATRVIAEPSVQTPFQTPTHPRLLPLKGPKNDIRDSILLALPSSPTVDVLFIVGDRDAMCPLDLLESVRGKMKAKSKVVVVKGADHGMNVRPKGRERELGEEAGRWAAAWVKGDMEGSGEGDVVVIGEEEEDE</sequence>